<evidence type="ECO:0000313" key="2">
    <source>
        <dbReference type="Proteomes" id="UP000269208"/>
    </source>
</evidence>
<dbReference type="Proteomes" id="UP000269208">
    <property type="component" value="Chromosome"/>
</dbReference>
<sequence>MSVGTGSESAIAEALLAHLGLRRYFDAVGGGRSRTASQTCA</sequence>
<organism evidence="1 2">
    <name type="scientific">Salmonella enterica I</name>
    <dbReference type="NCBI Taxonomy" id="59201"/>
    <lineage>
        <taxon>Bacteria</taxon>
        <taxon>Pseudomonadati</taxon>
        <taxon>Pseudomonadota</taxon>
        <taxon>Gammaproteobacteria</taxon>
        <taxon>Enterobacterales</taxon>
        <taxon>Enterobacteriaceae</taxon>
        <taxon>Salmonella</taxon>
    </lineage>
</organism>
<gene>
    <name evidence="1" type="primary">yqaB</name>
    <name evidence="1" type="ORF">NCTC6754_03723</name>
</gene>
<dbReference type="EMBL" id="LR134190">
    <property type="protein sequence ID" value="VEB55238.1"/>
    <property type="molecule type" value="Genomic_DNA"/>
</dbReference>
<evidence type="ECO:0000313" key="1">
    <source>
        <dbReference type="EMBL" id="VEB55238.1"/>
    </source>
</evidence>
<keyword evidence="1" id="KW-0378">Hydrolase</keyword>
<protein>
    <submittedName>
        <fullName evidence="1">Fructose-1-phosphatase</fullName>
        <ecNumber evidence="1">3.1.3.-</ecNumber>
    </submittedName>
</protein>
<dbReference type="AlphaFoldDB" id="A0A3S4LV98"/>
<dbReference type="EC" id="3.1.3.-" evidence="1"/>
<proteinExistence type="predicted"/>
<dbReference type="GO" id="GO:0016787">
    <property type="term" value="F:hydrolase activity"/>
    <property type="evidence" value="ECO:0007669"/>
    <property type="project" value="UniProtKB-KW"/>
</dbReference>
<reference evidence="1 2" key="1">
    <citation type="submission" date="2018-12" db="EMBL/GenBank/DDBJ databases">
        <authorList>
            <consortium name="Pathogen Informatics"/>
        </authorList>
    </citation>
    <scope>NUCLEOTIDE SEQUENCE [LARGE SCALE GENOMIC DNA]</scope>
    <source>
        <strain evidence="1 2">NCTC6754</strain>
    </source>
</reference>
<name>A0A3S4LV98_SALET</name>
<accession>A0A3S4LV98</accession>